<dbReference type="Pfam" id="PF02375">
    <property type="entry name" value="JmjN"/>
    <property type="match status" value="1"/>
</dbReference>
<dbReference type="PROSITE" id="PS51184">
    <property type="entry name" value="JMJC"/>
    <property type="match status" value="1"/>
</dbReference>
<dbReference type="GO" id="GO:0000785">
    <property type="term" value="C:chromatin"/>
    <property type="evidence" value="ECO:0007669"/>
    <property type="project" value="TreeGrafter"/>
</dbReference>
<dbReference type="SMART" id="SM00545">
    <property type="entry name" value="JmjN"/>
    <property type="match status" value="1"/>
</dbReference>
<dbReference type="EMBL" id="JAMFTS010000001">
    <property type="protein sequence ID" value="KAJ4803161.1"/>
    <property type="molecule type" value="Genomic_DNA"/>
</dbReference>
<gene>
    <name evidence="6" type="ORF">LUZ62_015727</name>
</gene>
<feature type="compositionally biased region" description="Polar residues" evidence="2">
    <location>
        <begin position="583"/>
        <end position="597"/>
    </location>
</feature>
<dbReference type="GO" id="GO:0034647">
    <property type="term" value="F:histone H3K4me/H3K4me2/H3K4me3 demethylase activity"/>
    <property type="evidence" value="ECO:0007669"/>
    <property type="project" value="TreeGrafter"/>
</dbReference>
<accession>A0AAV8GI61</accession>
<feature type="domain" description="C2H2-type" evidence="3">
    <location>
        <begin position="939"/>
        <end position="968"/>
    </location>
</feature>
<dbReference type="InterPro" id="IPR003347">
    <property type="entry name" value="JmjC_dom"/>
</dbReference>
<keyword evidence="1" id="KW-0863">Zinc-finger</keyword>
<dbReference type="PANTHER" id="PTHR10694:SF45">
    <property type="entry name" value="LYSINE-SPECIFIC DEMETHYLASE ELF6"/>
    <property type="match status" value="1"/>
</dbReference>
<dbReference type="PROSITE" id="PS50157">
    <property type="entry name" value="ZINC_FINGER_C2H2_2"/>
    <property type="match status" value="1"/>
</dbReference>
<dbReference type="InterPro" id="IPR003349">
    <property type="entry name" value="JmjN"/>
</dbReference>
<keyword evidence="1" id="KW-0479">Metal-binding</keyword>
<feature type="region of interest" description="Disordered" evidence="2">
    <location>
        <begin position="551"/>
        <end position="629"/>
    </location>
</feature>
<dbReference type="PANTHER" id="PTHR10694">
    <property type="entry name" value="LYSINE-SPECIFIC DEMETHYLASE"/>
    <property type="match status" value="1"/>
</dbReference>
<evidence type="ECO:0000259" key="3">
    <source>
        <dbReference type="PROSITE" id="PS50157"/>
    </source>
</evidence>
<evidence type="ECO:0000256" key="2">
    <source>
        <dbReference type="SAM" id="MobiDB-lite"/>
    </source>
</evidence>
<protein>
    <submittedName>
        <fullName evidence="6">Lysine-specific demethylase SE14</fullName>
    </submittedName>
</protein>
<proteinExistence type="predicted"/>
<feature type="region of interest" description="Disordered" evidence="2">
    <location>
        <begin position="893"/>
        <end position="916"/>
    </location>
</feature>
<dbReference type="GO" id="GO:0008270">
    <property type="term" value="F:zinc ion binding"/>
    <property type="evidence" value="ECO:0007669"/>
    <property type="project" value="UniProtKB-KW"/>
</dbReference>
<comment type="caution">
    <text evidence="6">The sequence shown here is derived from an EMBL/GenBank/DDBJ whole genome shotgun (WGS) entry which is preliminary data.</text>
</comment>
<dbReference type="InterPro" id="IPR013087">
    <property type="entry name" value="Znf_C2H2_type"/>
</dbReference>
<dbReference type="PROSITE" id="PS51183">
    <property type="entry name" value="JMJN"/>
    <property type="match status" value="1"/>
</dbReference>
<feature type="compositionally biased region" description="Basic and acidic residues" evidence="2">
    <location>
        <begin position="893"/>
        <end position="903"/>
    </location>
</feature>
<evidence type="ECO:0000259" key="4">
    <source>
        <dbReference type="PROSITE" id="PS51183"/>
    </source>
</evidence>
<feature type="domain" description="JmjC" evidence="5">
    <location>
        <begin position="182"/>
        <end position="373"/>
    </location>
</feature>
<dbReference type="Pfam" id="PF02373">
    <property type="entry name" value="JmjC"/>
    <property type="match status" value="1"/>
</dbReference>
<dbReference type="AlphaFoldDB" id="A0AAV8GI61"/>
<keyword evidence="7" id="KW-1185">Reference proteome</keyword>
<dbReference type="Gene3D" id="2.60.120.650">
    <property type="entry name" value="Cupin"/>
    <property type="match status" value="1"/>
</dbReference>
<keyword evidence="1" id="KW-0862">Zinc</keyword>
<reference evidence="6" key="1">
    <citation type="submission" date="2022-08" db="EMBL/GenBank/DDBJ databases">
        <authorList>
            <person name="Marques A."/>
        </authorList>
    </citation>
    <scope>NUCLEOTIDE SEQUENCE</scope>
    <source>
        <strain evidence="6">RhyPub2mFocal</strain>
        <tissue evidence="6">Leaves</tissue>
    </source>
</reference>
<evidence type="ECO:0000259" key="5">
    <source>
        <dbReference type="PROSITE" id="PS51184"/>
    </source>
</evidence>
<feature type="compositionally biased region" description="Polar residues" evidence="2">
    <location>
        <begin position="551"/>
        <end position="560"/>
    </location>
</feature>
<evidence type="ECO:0000313" key="7">
    <source>
        <dbReference type="Proteomes" id="UP001140206"/>
    </source>
</evidence>
<evidence type="ECO:0000256" key="1">
    <source>
        <dbReference type="PROSITE-ProRule" id="PRU00042"/>
    </source>
</evidence>
<evidence type="ECO:0000313" key="6">
    <source>
        <dbReference type="EMBL" id="KAJ4803161.1"/>
    </source>
</evidence>
<dbReference type="GO" id="GO:0010468">
    <property type="term" value="P:regulation of gene expression"/>
    <property type="evidence" value="ECO:0007669"/>
    <property type="project" value="TreeGrafter"/>
</dbReference>
<feature type="domain" description="JmjN" evidence="4">
    <location>
        <begin position="19"/>
        <end position="60"/>
    </location>
</feature>
<dbReference type="Proteomes" id="UP001140206">
    <property type="component" value="Chromosome 1"/>
</dbReference>
<dbReference type="SUPFAM" id="SSF51197">
    <property type="entry name" value="Clavaminate synthase-like"/>
    <property type="match status" value="1"/>
</dbReference>
<dbReference type="GO" id="GO:0005634">
    <property type="term" value="C:nucleus"/>
    <property type="evidence" value="ECO:0007669"/>
    <property type="project" value="TreeGrafter"/>
</dbReference>
<organism evidence="6 7">
    <name type="scientific">Rhynchospora pubera</name>
    <dbReference type="NCBI Taxonomy" id="906938"/>
    <lineage>
        <taxon>Eukaryota</taxon>
        <taxon>Viridiplantae</taxon>
        <taxon>Streptophyta</taxon>
        <taxon>Embryophyta</taxon>
        <taxon>Tracheophyta</taxon>
        <taxon>Spermatophyta</taxon>
        <taxon>Magnoliopsida</taxon>
        <taxon>Liliopsida</taxon>
        <taxon>Poales</taxon>
        <taxon>Cyperaceae</taxon>
        <taxon>Cyperoideae</taxon>
        <taxon>Rhynchosporeae</taxon>
        <taxon>Rhynchospora</taxon>
    </lineage>
</organism>
<sequence>MTSPETLAIPSWLQSLPRAPEYRPTESEFADPISFISRIEREAASFGICKIIPPFARPSKKFVFSNLNSSLAQSSNPSRDPSTPALITTRHQELGARKNGVGNQQVWQSGESYTLEQFESKARVFYRAHLSGVKEVRPLLVESLFWKAARDKPIYIEYANDVPGSGFPSRKGEMKSREPGWRLSESPWNLQVIARAHGSLTKFMPDDVPGVTSPMVYIGMLYSWFAWHIEDHELHSLNFLHTGASKTWYAVSSDHASQLEEIIRQKGYGGTIDRLASLGRLGEKTTLLSPEIIVASGVPCCRLVQNPGEFVVTFPRAYHVGFSHGNFLLLIFYILFGLFIDLLNVAGFNCGEAANFATPQWLKFAKEAAVRRAAMNFLPMLSHQQLLYLLAISFISRNPNELLSGMRTSRLRDRKKEDRELIIKRAFLQDMVNENKLLCTLLLRKSTSNSVILWEPEMLPCSSTATYTLVKPNGDNCQMESSSSDEEDGLPFGLRVDSGSLTCVACGILGYPFMAILQPSEEALNNILSTRGEQFKKESAETQCSGLAHNNLTSTENLNSDDAGVEFSYSSSSEIERGEMLQTDRSNVSMNGTSSSTKEPETERDSSERHSSFAMPSEAGPTNLSQEQVSEKAGRPRLFCLQHAVQIEELLQNRGGSHVLAICHADYLKIKALAISIAEETNIDFDYADINLEKASPSDMYIINISIDDEGYEEDGTNWTAKLGLNLKYCVKVRKEQPKNQNFNLALNLGSLFADEPLQAQTREPTRPDSSGVGVRWLSRKPRTPYKIVGTIVEGASLENWVNIAISTAESPQIDQIKGELNVCVDTSESVSMFTDELDASMSSAEIGVEIGVESATLEPVASSSMQIDAEVPDQSTPPHAVQCYARRVKRQDIEEEEKRDSFARSPCEGLRPRKAGPSLSEPLNVVIPPTVKKRPYVFKCENEGCNKRFRSRNEMDIHIRYRCLKRPDAGEFEMR</sequence>
<name>A0AAV8GI61_9POAL</name>
<feature type="compositionally biased region" description="Basic and acidic residues" evidence="2">
    <location>
        <begin position="598"/>
        <end position="611"/>
    </location>
</feature>
<dbReference type="SMART" id="SM00558">
    <property type="entry name" value="JmjC"/>
    <property type="match status" value="1"/>
</dbReference>